<accession>A0A517SVD8</accession>
<dbReference type="SUPFAM" id="SSF56112">
    <property type="entry name" value="Protein kinase-like (PK-like)"/>
    <property type="match status" value="1"/>
</dbReference>
<dbReference type="InterPro" id="IPR011009">
    <property type="entry name" value="Kinase-like_dom_sf"/>
</dbReference>
<evidence type="ECO:0000256" key="3">
    <source>
        <dbReference type="ARBA" id="ARBA00022777"/>
    </source>
</evidence>
<evidence type="ECO:0000259" key="5">
    <source>
        <dbReference type="PROSITE" id="PS50011"/>
    </source>
</evidence>
<evidence type="ECO:0000313" key="6">
    <source>
        <dbReference type="EMBL" id="QDT60092.1"/>
    </source>
</evidence>
<evidence type="ECO:0000256" key="4">
    <source>
        <dbReference type="ARBA" id="ARBA00022840"/>
    </source>
</evidence>
<evidence type="ECO:0000256" key="2">
    <source>
        <dbReference type="ARBA" id="ARBA00022741"/>
    </source>
</evidence>
<dbReference type="PANTHER" id="PTHR43289">
    <property type="entry name" value="MITOGEN-ACTIVATED PROTEIN KINASE KINASE KINASE 20-RELATED"/>
    <property type="match status" value="1"/>
</dbReference>
<keyword evidence="4" id="KW-0067">ATP-binding</keyword>
<reference evidence="6 7" key="1">
    <citation type="submission" date="2019-02" db="EMBL/GenBank/DDBJ databases">
        <title>Deep-cultivation of Planctomycetes and their phenomic and genomic characterization uncovers novel biology.</title>
        <authorList>
            <person name="Wiegand S."/>
            <person name="Jogler M."/>
            <person name="Boedeker C."/>
            <person name="Pinto D."/>
            <person name="Vollmers J."/>
            <person name="Rivas-Marin E."/>
            <person name="Kohn T."/>
            <person name="Peeters S.H."/>
            <person name="Heuer A."/>
            <person name="Rast P."/>
            <person name="Oberbeckmann S."/>
            <person name="Bunk B."/>
            <person name="Jeske O."/>
            <person name="Meyerdierks A."/>
            <person name="Storesund J.E."/>
            <person name="Kallscheuer N."/>
            <person name="Luecker S."/>
            <person name="Lage O.M."/>
            <person name="Pohl T."/>
            <person name="Merkel B.J."/>
            <person name="Hornburger P."/>
            <person name="Mueller R.-W."/>
            <person name="Bruemmer F."/>
            <person name="Labrenz M."/>
            <person name="Spormann A.M."/>
            <person name="Op den Camp H."/>
            <person name="Overmann J."/>
            <person name="Amann R."/>
            <person name="Jetten M.S.M."/>
            <person name="Mascher T."/>
            <person name="Medema M.H."/>
            <person name="Devos D.P."/>
            <person name="Kaster A.-K."/>
            <person name="Ovreas L."/>
            <person name="Rohde M."/>
            <person name="Galperin M.Y."/>
            <person name="Jogler C."/>
        </authorList>
    </citation>
    <scope>NUCLEOTIDE SEQUENCE [LARGE SCALE GENOMIC DNA]</scope>
    <source>
        <strain evidence="6 7">SV_7m_r</strain>
    </source>
</reference>
<dbReference type="EMBL" id="CP036272">
    <property type="protein sequence ID" value="QDT60092.1"/>
    <property type="molecule type" value="Genomic_DNA"/>
</dbReference>
<keyword evidence="1 6" id="KW-0808">Transferase</keyword>
<dbReference type="AlphaFoldDB" id="A0A517SVD8"/>
<proteinExistence type="predicted"/>
<dbReference type="EC" id="2.7.11.1" evidence="6"/>
<protein>
    <submittedName>
        <fullName evidence="6">Serine/threonine-protein kinase PknD</fullName>
        <ecNumber evidence="6">2.7.11.1</ecNumber>
    </submittedName>
</protein>
<dbReference type="Pfam" id="PF00069">
    <property type="entry name" value="Pkinase"/>
    <property type="match status" value="1"/>
</dbReference>
<keyword evidence="2" id="KW-0547">Nucleotide-binding</keyword>
<name>A0A517SVD8_9BACT</name>
<gene>
    <name evidence="6" type="primary">pknD_3</name>
    <name evidence="6" type="ORF">SV7mr_26090</name>
</gene>
<dbReference type="GO" id="GO:0004674">
    <property type="term" value="F:protein serine/threonine kinase activity"/>
    <property type="evidence" value="ECO:0007669"/>
    <property type="project" value="UniProtKB-EC"/>
</dbReference>
<dbReference type="PROSITE" id="PS50011">
    <property type="entry name" value="PROTEIN_KINASE_DOM"/>
    <property type="match status" value="1"/>
</dbReference>
<dbReference type="InterPro" id="IPR000719">
    <property type="entry name" value="Prot_kinase_dom"/>
</dbReference>
<dbReference type="Gene3D" id="3.30.200.20">
    <property type="entry name" value="Phosphorylase Kinase, domain 1"/>
    <property type="match status" value="1"/>
</dbReference>
<dbReference type="PANTHER" id="PTHR43289:SF6">
    <property type="entry name" value="SERINE_THREONINE-PROTEIN KINASE NEKL-3"/>
    <property type="match status" value="1"/>
</dbReference>
<sequence>MRESTEFKDNSVLTDEQLAELERATEQCGSTLTTNIGNAERDEFHHCYSLVDSLASPVRNAVVEISKPPVLPDYDDLQEIGRGGMGIVYRGLHKKTRRIDAIKVIRPDRVSTVAGAHQRELQRQLQQEAQLAARVAHEHIVPVYQVGEVNGCPWFSMQLVEGQSLRDLMYEGPISPQRAATLIEQIARAVDRVHRHAVLHGDIKRLGRNAACLMRTNGGEPPRGMRASAAFLYVAENAHVPRSLLAEMPPQRRKLRKSFANRCIDIGISRNVRVRTIHGT</sequence>
<dbReference type="Gene3D" id="1.10.510.10">
    <property type="entry name" value="Transferase(Phosphotransferase) domain 1"/>
    <property type="match status" value="1"/>
</dbReference>
<organism evidence="6 7">
    <name type="scientific">Stieleria bergensis</name>
    <dbReference type="NCBI Taxonomy" id="2528025"/>
    <lineage>
        <taxon>Bacteria</taxon>
        <taxon>Pseudomonadati</taxon>
        <taxon>Planctomycetota</taxon>
        <taxon>Planctomycetia</taxon>
        <taxon>Pirellulales</taxon>
        <taxon>Pirellulaceae</taxon>
        <taxon>Stieleria</taxon>
    </lineage>
</organism>
<dbReference type="Proteomes" id="UP000315003">
    <property type="component" value="Chromosome"/>
</dbReference>
<evidence type="ECO:0000256" key="1">
    <source>
        <dbReference type="ARBA" id="ARBA00022679"/>
    </source>
</evidence>
<evidence type="ECO:0000313" key="7">
    <source>
        <dbReference type="Proteomes" id="UP000315003"/>
    </source>
</evidence>
<keyword evidence="7" id="KW-1185">Reference proteome</keyword>
<dbReference type="GO" id="GO:0005524">
    <property type="term" value="F:ATP binding"/>
    <property type="evidence" value="ECO:0007669"/>
    <property type="project" value="UniProtKB-KW"/>
</dbReference>
<keyword evidence="3 6" id="KW-0418">Kinase</keyword>
<feature type="domain" description="Protein kinase" evidence="5">
    <location>
        <begin position="74"/>
        <end position="280"/>
    </location>
</feature>